<keyword evidence="6" id="KW-0862">Zinc</keyword>
<comment type="catalytic activity">
    <reaction evidence="7">
        <text>adenosine + H2O + H(+) = inosine + NH4(+)</text>
        <dbReference type="Rhea" id="RHEA:24408"/>
        <dbReference type="ChEBI" id="CHEBI:15377"/>
        <dbReference type="ChEBI" id="CHEBI:15378"/>
        <dbReference type="ChEBI" id="CHEBI:16335"/>
        <dbReference type="ChEBI" id="CHEBI:17596"/>
        <dbReference type="ChEBI" id="CHEBI:28938"/>
        <dbReference type="EC" id="3.5.4.4"/>
    </reaction>
    <physiologicalReaction direction="left-to-right" evidence="7">
        <dbReference type="Rhea" id="RHEA:24409"/>
    </physiologicalReaction>
</comment>
<evidence type="ECO:0000256" key="2">
    <source>
        <dbReference type="ARBA" id="ARBA00007353"/>
    </source>
</evidence>
<dbReference type="InterPro" id="IPR011324">
    <property type="entry name" value="Cytotoxic_necrot_fac-like_cat"/>
</dbReference>
<reference evidence="11" key="2">
    <citation type="submission" date="2024-06" db="EMBL/GenBank/DDBJ databases">
        <authorList>
            <person name="Plum-Jensen L.E."/>
            <person name="Schramm A."/>
            <person name="Marshall I.P.G."/>
        </authorList>
    </citation>
    <scope>NUCLEOTIDE SEQUENCE</scope>
    <source>
        <strain evidence="11">Rat1</strain>
    </source>
</reference>
<reference evidence="11" key="1">
    <citation type="journal article" date="2024" name="Syst. Appl. Microbiol.">
        <title>First single-strain enrichments of Electrothrix cable bacteria, description of E. aestuarii sp. nov. and E. rattekaaiensis sp. nov., and proposal of a cable bacteria taxonomy following the rules of the SeqCode.</title>
        <authorList>
            <person name="Plum-Jensen L.E."/>
            <person name="Schramm A."/>
            <person name="Marshall I.P.G."/>
        </authorList>
    </citation>
    <scope>NUCLEOTIDE SEQUENCE</scope>
    <source>
        <strain evidence="11">Rat1</strain>
    </source>
</reference>
<comment type="catalytic activity">
    <reaction evidence="9">
        <text>S-methyl-5'-thioadenosine + phosphate = 5-(methylsulfanyl)-alpha-D-ribose 1-phosphate + adenine</text>
        <dbReference type="Rhea" id="RHEA:11852"/>
        <dbReference type="ChEBI" id="CHEBI:16708"/>
        <dbReference type="ChEBI" id="CHEBI:17509"/>
        <dbReference type="ChEBI" id="CHEBI:43474"/>
        <dbReference type="ChEBI" id="CHEBI:58533"/>
        <dbReference type="EC" id="2.4.2.28"/>
    </reaction>
    <physiologicalReaction direction="left-to-right" evidence="9">
        <dbReference type="Rhea" id="RHEA:11853"/>
    </physiologicalReaction>
</comment>
<evidence type="ECO:0000256" key="3">
    <source>
        <dbReference type="ARBA" id="ARBA00022679"/>
    </source>
</evidence>
<protein>
    <recommendedName>
        <fullName evidence="10">Purine nucleoside phosphorylase</fullName>
    </recommendedName>
</protein>
<comment type="catalytic activity">
    <reaction evidence="1">
        <text>inosine + phosphate = alpha-D-ribose 1-phosphate + hypoxanthine</text>
        <dbReference type="Rhea" id="RHEA:27646"/>
        <dbReference type="ChEBI" id="CHEBI:17368"/>
        <dbReference type="ChEBI" id="CHEBI:17596"/>
        <dbReference type="ChEBI" id="CHEBI:43474"/>
        <dbReference type="ChEBI" id="CHEBI:57720"/>
        <dbReference type="EC" id="2.4.2.1"/>
    </reaction>
    <physiologicalReaction direction="left-to-right" evidence="1">
        <dbReference type="Rhea" id="RHEA:27647"/>
    </physiologicalReaction>
</comment>
<dbReference type="PANTHER" id="PTHR30616:SF2">
    <property type="entry name" value="PURINE NUCLEOSIDE PHOSPHORYLASE LACC1"/>
    <property type="match status" value="1"/>
</dbReference>
<evidence type="ECO:0000256" key="9">
    <source>
        <dbReference type="ARBA" id="ARBA00049893"/>
    </source>
</evidence>
<evidence type="ECO:0000256" key="7">
    <source>
        <dbReference type="ARBA" id="ARBA00047989"/>
    </source>
</evidence>
<dbReference type="InterPro" id="IPR038371">
    <property type="entry name" value="Cu_polyphenol_OxRdtase_sf"/>
</dbReference>
<name>A0AAU8LU89_9BACT</name>
<evidence type="ECO:0000313" key="11">
    <source>
        <dbReference type="EMBL" id="XCN72783.1"/>
    </source>
</evidence>
<organism evidence="11">
    <name type="scientific">Candidatus Electrothrix aestuarii</name>
    <dbReference type="NCBI Taxonomy" id="3062594"/>
    <lineage>
        <taxon>Bacteria</taxon>
        <taxon>Pseudomonadati</taxon>
        <taxon>Thermodesulfobacteriota</taxon>
        <taxon>Desulfobulbia</taxon>
        <taxon>Desulfobulbales</taxon>
        <taxon>Desulfobulbaceae</taxon>
        <taxon>Candidatus Electrothrix</taxon>
    </lineage>
</organism>
<dbReference type="CDD" id="cd16833">
    <property type="entry name" value="YfiH"/>
    <property type="match status" value="1"/>
</dbReference>
<dbReference type="GO" id="GO:0005507">
    <property type="term" value="F:copper ion binding"/>
    <property type="evidence" value="ECO:0007669"/>
    <property type="project" value="TreeGrafter"/>
</dbReference>
<dbReference type="GO" id="GO:0017061">
    <property type="term" value="F:S-methyl-5-thioadenosine phosphorylase activity"/>
    <property type="evidence" value="ECO:0007669"/>
    <property type="project" value="UniProtKB-EC"/>
</dbReference>
<sequence length="262" mass="28951">MEDTSLQAHTAGQTDLLFYTIAHLAIPHAMFTRQGGVSQSPFSGLNLSLGVGDEPTAVQVNREKVKKELNIQLLASAVQVHGDQIVLVEDLSSDHEYQGADALISAQAGVGLMIQQADCQAVLLHDPQRKAIAAIHNGWRGSVANIIAKTVQAMEEHFGTSPQDLQAVISPSLGPCCAEFIQYRQELPETFQQWQEPETYFDFWEISRWQLREAGLDNEQIKAAELCTMCNKDFFSYRRASKKLRQNGVTGRNGSVIVLPAE</sequence>
<dbReference type="InterPro" id="IPR003730">
    <property type="entry name" value="Cu_polyphenol_OxRdtase"/>
</dbReference>
<dbReference type="NCBIfam" id="TIGR00726">
    <property type="entry name" value="peptidoglycan editing factor PgeF"/>
    <property type="match status" value="1"/>
</dbReference>
<dbReference type="KEGG" id="eaj:Q3M24_21240"/>
<dbReference type="Gene3D" id="3.60.140.10">
    <property type="entry name" value="CNF1/YfiH-like putative cysteine hydrolases"/>
    <property type="match status" value="1"/>
</dbReference>
<keyword evidence="5" id="KW-0378">Hydrolase</keyword>
<dbReference type="PANTHER" id="PTHR30616">
    <property type="entry name" value="UNCHARACTERIZED PROTEIN YFIH"/>
    <property type="match status" value="1"/>
</dbReference>
<dbReference type="GO" id="GO:0016787">
    <property type="term" value="F:hydrolase activity"/>
    <property type="evidence" value="ECO:0007669"/>
    <property type="project" value="UniProtKB-KW"/>
</dbReference>
<comment type="catalytic activity">
    <reaction evidence="8">
        <text>adenosine + phosphate = alpha-D-ribose 1-phosphate + adenine</text>
        <dbReference type="Rhea" id="RHEA:27642"/>
        <dbReference type="ChEBI" id="CHEBI:16335"/>
        <dbReference type="ChEBI" id="CHEBI:16708"/>
        <dbReference type="ChEBI" id="CHEBI:43474"/>
        <dbReference type="ChEBI" id="CHEBI:57720"/>
        <dbReference type="EC" id="2.4.2.1"/>
    </reaction>
    <physiologicalReaction direction="left-to-right" evidence="8">
        <dbReference type="Rhea" id="RHEA:27643"/>
    </physiologicalReaction>
</comment>
<evidence type="ECO:0000256" key="10">
    <source>
        <dbReference type="RuleBase" id="RU361274"/>
    </source>
</evidence>
<keyword evidence="3" id="KW-0808">Transferase</keyword>
<dbReference type="AlphaFoldDB" id="A0AAU8LU89"/>
<evidence type="ECO:0000256" key="1">
    <source>
        <dbReference type="ARBA" id="ARBA00000553"/>
    </source>
</evidence>
<evidence type="ECO:0000256" key="5">
    <source>
        <dbReference type="ARBA" id="ARBA00022801"/>
    </source>
</evidence>
<gene>
    <name evidence="11" type="primary">pgeF</name>
    <name evidence="11" type="ORF">Q3M24_21240</name>
</gene>
<evidence type="ECO:0000256" key="8">
    <source>
        <dbReference type="ARBA" id="ARBA00048968"/>
    </source>
</evidence>
<keyword evidence="4" id="KW-0479">Metal-binding</keyword>
<accession>A0AAU8LU89</accession>
<comment type="similarity">
    <text evidence="2 10">Belongs to the purine nucleoside phosphorylase YfiH/LACC1 family.</text>
</comment>
<dbReference type="Pfam" id="PF02578">
    <property type="entry name" value="Cu-oxidase_4"/>
    <property type="match status" value="1"/>
</dbReference>
<evidence type="ECO:0000256" key="6">
    <source>
        <dbReference type="ARBA" id="ARBA00022833"/>
    </source>
</evidence>
<dbReference type="EMBL" id="CP159373">
    <property type="protein sequence ID" value="XCN72783.1"/>
    <property type="molecule type" value="Genomic_DNA"/>
</dbReference>
<dbReference type="SUPFAM" id="SSF64438">
    <property type="entry name" value="CNF1/YfiH-like putative cysteine hydrolases"/>
    <property type="match status" value="1"/>
</dbReference>
<proteinExistence type="inferred from homology"/>
<evidence type="ECO:0000256" key="4">
    <source>
        <dbReference type="ARBA" id="ARBA00022723"/>
    </source>
</evidence>